<evidence type="ECO:0000256" key="1">
    <source>
        <dbReference type="SAM" id="Phobius"/>
    </source>
</evidence>
<keyword evidence="1" id="KW-0472">Membrane</keyword>
<protein>
    <submittedName>
        <fullName evidence="2">Uncharacterized protein</fullName>
    </submittedName>
</protein>
<name>A0A3M7T8P6_BRAPC</name>
<reference evidence="2 3" key="1">
    <citation type="journal article" date="2018" name="Sci. Rep.">
        <title>Genomic signatures of local adaptation to the degree of environmental predictability in rotifers.</title>
        <authorList>
            <person name="Franch-Gras L."/>
            <person name="Hahn C."/>
            <person name="Garcia-Roger E.M."/>
            <person name="Carmona M.J."/>
            <person name="Serra M."/>
            <person name="Gomez A."/>
        </authorList>
    </citation>
    <scope>NUCLEOTIDE SEQUENCE [LARGE SCALE GENOMIC DNA]</scope>
    <source>
        <strain evidence="2">HYR1</strain>
    </source>
</reference>
<dbReference type="EMBL" id="REGN01000100">
    <property type="protein sequence ID" value="RNA44453.1"/>
    <property type="molecule type" value="Genomic_DNA"/>
</dbReference>
<keyword evidence="1" id="KW-1133">Transmembrane helix</keyword>
<feature type="transmembrane region" description="Helical" evidence="1">
    <location>
        <begin position="55"/>
        <end position="73"/>
    </location>
</feature>
<accession>A0A3M7T8P6</accession>
<proteinExistence type="predicted"/>
<dbReference type="AlphaFoldDB" id="A0A3M7T8P6"/>
<sequence length="118" mass="13915">MISICNILKNLSQRTQKVKNLILQFNVTISLCIRAPDIRKQIFPIDFLVPYFPRVLYIFFAIIENIGLGFRYFSQLINIHLFNPALTLIYYSLQPLMKNLIPYTNHQASYKPNYKKSL</sequence>
<evidence type="ECO:0000313" key="3">
    <source>
        <dbReference type="Proteomes" id="UP000276133"/>
    </source>
</evidence>
<keyword evidence="3" id="KW-1185">Reference proteome</keyword>
<keyword evidence="1" id="KW-0812">Transmembrane</keyword>
<comment type="caution">
    <text evidence="2">The sequence shown here is derived from an EMBL/GenBank/DDBJ whole genome shotgun (WGS) entry which is preliminary data.</text>
</comment>
<organism evidence="2 3">
    <name type="scientific">Brachionus plicatilis</name>
    <name type="common">Marine rotifer</name>
    <name type="synonym">Brachionus muelleri</name>
    <dbReference type="NCBI Taxonomy" id="10195"/>
    <lineage>
        <taxon>Eukaryota</taxon>
        <taxon>Metazoa</taxon>
        <taxon>Spiralia</taxon>
        <taxon>Gnathifera</taxon>
        <taxon>Rotifera</taxon>
        <taxon>Eurotatoria</taxon>
        <taxon>Monogononta</taxon>
        <taxon>Pseudotrocha</taxon>
        <taxon>Ploima</taxon>
        <taxon>Brachionidae</taxon>
        <taxon>Brachionus</taxon>
    </lineage>
</organism>
<gene>
    <name evidence="2" type="ORF">BpHYR1_002097</name>
</gene>
<dbReference type="Proteomes" id="UP000276133">
    <property type="component" value="Unassembled WGS sequence"/>
</dbReference>
<evidence type="ECO:0000313" key="2">
    <source>
        <dbReference type="EMBL" id="RNA44453.1"/>
    </source>
</evidence>